<sequence length="321" mass="34763">MAESVIDTPFEALPWHHDTVASVYHDSEQDRIPHALMLVGAPGTGRRQLAWSLAAMLLCSRPSVAGGCGTCDVCRQFMSGAHGDSRWLEPEPEKRAIGIDQVRGAVQFLQQTAAYGGRKVLVIAPADAMTSAAANALLKTLEEPAGDSVMLLVSDYGERLPATVRSRCQRRVLSHPSREQGLTWLKSVVEPAGDYSAVLDLVQDCPLEARRLINDDEVDGFLSLQESIRGLLDGKVAATVASSLLGRAEPGRALRLICGEMDRRLRLLDASGLVRARRAFDARKTLQGYLGIVSRGGNPAKDVMLSEAARLVAGIWREETL</sequence>
<protein>
    <recommendedName>
        <fullName evidence="1">DNA-directed DNA polymerase</fullName>
        <ecNumber evidence="1">2.7.7.7</ecNumber>
    </recommendedName>
</protein>
<keyword evidence="2" id="KW-0239">DNA-directed DNA polymerase</keyword>
<organism evidence="4 5">
    <name type="scientific">Luminiphilus syltensis NOR5-1B</name>
    <dbReference type="NCBI Taxonomy" id="565045"/>
    <lineage>
        <taxon>Bacteria</taxon>
        <taxon>Pseudomonadati</taxon>
        <taxon>Pseudomonadota</taxon>
        <taxon>Gammaproteobacteria</taxon>
        <taxon>Cellvibrionales</taxon>
        <taxon>Halieaceae</taxon>
        <taxon>Luminiphilus</taxon>
    </lineage>
</organism>
<dbReference type="InterPro" id="IPR027417">
    <property type="entry name" value="P-loop_NTPase"/>
</dbReference>
<keyword evidence="5" id="KW-1185">Reference proteome</keyword>
<dbReference type="GO" id="GO:0003887">
    <property type="term" value="F:DNA-directed DNA polymerase activity"/>
    <property type="evidence" value="ECO:0007669"/>
    <property type="project" value="UniProtKB-KW"/>
</dbReference>
<keyword evidence="4" id="KW-0808">Transferase</keyword>
<proteinExistence type="predicted"/>
<evidence type="ECO:0000313" key="5">
    <source>
        <dbReference type="Proteomes" id="UP000004699"/>
    </source>
</evidence>
<accession>B8KQW7</accession>
<dbReference type="PANTHER" id="PTHR11669">
    <property type="entry name" value="REPLICATION FACTOR C / DNA POLYMERASE III GAMMA-TAU SUBUNIT"/>
    <property type="match status" value="1"/>
</dbReference>
<keyword evidence="4" id="KW-0548">Nucleotidyltransferase</keyword>
<dbReference type="GO" id="GO:0006261">
    <property type="term" value="P:DNA-templated DNA replication"/>
    <property type="evidence" value="ECO:0007669"/>
    <property type="project" value="TreeGrafter"/>
</dbReference>
<dbReference type="OrthoDB" id="9811073at2"/>
<dbReference type="SUPFAM" id="SSF52540">
    <property type="entry name" value="P-loop containing nucleoside triphosphate hydrolases"/>
    <property type="match status" value="1"/>
</dbReference>
<dbReference type="EMBL" id="DS999411">
    <property type="protein sequence ID" value="EED35364.1"/>
    <property type="molecule type" value="Genomic_DNA"/>
</dbReference>
<dbReference type="GO" id="GO:0009360">
    <property type="term" value="C:DNA polymerase III complex"/>
    <property type="evidence" value="ECO:0007669"/>
    <property type="project" value="TreeGrafter"/>
</dbReference>
<gene>
    <name evidence="4" type="primary">holB</name>
    <name evidence="4" type="ORF">NOR51B_1309</name>
</gene>
<dbReference type="EC" id="2.7.7.7" evidence="1"/>
<dbReference type="PANTHER" id="PTHR11669:SF8">
    <property type="entry name" value="DNA POLYMERASE III SUBUNIT DELTA"/>
    <property type="match status" value="1"/>
</dbReference>
<comment type="catalytic activity">
    <reaction evidence="3">
        <text>DNA(n) + a 2'-deoxyribonucleoside 5'-triphosphate = DNA(n+1) + diphosphate</text>
        <dbReference type="Rhea" id="RHEA:22508"/>
        <dbReference type="Rhea" id="RHEA-COMP:17339"/>
        <dbReference type="Rhea" id="RHEA-COMP:17340"/>
        <dbReference type="ChEBI" id="CHEBI:33019"/>
        <dbReference type="ChEBI" id="CHEBI:61560"/>
        <dbReference type="ChEBI" id="CHEBI:173112"/>
        <dbReference type="EC" id="2.7.7.7"/>
    </reaction>
</comment>
<dbReference type="RefSeq" id="WP_009020110.1">
    <property type="nucleotide sequence ID" value="NZ_DS999411.1"/>
</dbReference>
<dbReference type="AlphaFoldDB" id="B8KQW7"/>
<dbReference type="Pfam" id="PF13177">
    <property type="entry name" value="DNA_pol3_delta2"/>
    <property type="match status" value="1"/>
</dbReference>
<name>B8KQW7_9GAMM</name>
<evidence type="ECO:0000256" key="2">
    <source>
        <dbReference type="ARBA" id="ARBA00022932"/>
    </source>
</evidence>
<reference evidence="5" key="1">
    <citation type="journal article" date="2013" name="BMC Microbiol.">
        <title>Taxonomy and evolution of bacteriochlorophyll a-containing members of the OM60/NOR5 clade of marine gammaproteobacteria: description of Luminiphilus syltensis gen. nov., sp. nov., reclassification of Haliea rubra as Pseudohaliea rubra gen. nov., comb. nov., and emendation of Chromatocurvus halotolerans.</title>
        <authorList>
            <person name="Spring S."/>
            <person name="Riedel T."/>
            <person name="Sproer C."/>
            <person name="Yan S."/>
            <person name="Harder J."/>
            <person name="Fuchs B.M."/>
        </authorList>
    </citation>
    <scope>NUCLEOTIDE SEQUENCE [LARGE SCALE GENOMIC DNA]</scope>
    <source>
        <strain evidence="5">NOR51-B</strain>
    </source>
</reference>
<evidence type="ECO:0000313" key="4">
    <source>
        <dbReference type="EMBL" id="EED35364.1"/>
    </source>
</evidence>
<evidence type="ECO:0000256" key="1">
    <source>
        <dbReference type="ARBA" id="ARBA00012417"/>
    </source>
</evidence>
<dbReference type="STRING" id="565045.NOR51B_1309"/>
<dbReference type="Gene3D" id="3.40.50.300">
    <property type="entry name" value="P-loop containing nucleotide triphosphate hydrolases"/>
    <property type="match status" value="1"/>
</dbReference>
<dbReference type="eggNOG" id="COG0470">
    <property type="taxonomic scope" value="Bacteria"/>
</dbReference>
<dbReference type="HOGENOM" id="CLU_006229_4_3_6"/>
<dbReference type="InterPro" id="IPR050238">
    <property type="entry name" value="DNA_Rep/Repair_Clamp_Loader"/>
</dbReference>
<evidence type="ECO:0000256" key="3">
    <source>
        <dbReference type="ARBA" id="ARBA00049244"/>
    </source>
</evidence>
<dbReference type="Proteomes" id="UP000004699">
    <property type="component" value="Unassembled WGS sequence"/>
</dbReference>